<dbReference type="RefSeq" id="WP_184107710.1">
    <property type="nucleotide sequence ID" value="NZ_CP124053.1"/>
</dbReference>
<dbReference type="Pfam" id="PF05714">
    <property type="entry name" value="PFam54_60"/>
    <property type="match status" value="1"/>
</dbReference>
<name>A0A7W9ZE68_9SPIR</name>
<evidence type="ECO:0000313" key="3">
    <source>
        <dbReference type="Proteomes" id="UP000575983"/>
    </source>
</evidence>
<dbReference type="EMBL" id="JACHFC010000004">
    <property type="protein sequence ID" value="MBB6208329.1"/>
    <property type="molecule type" value="Genomic_DNA"/>
</dbReference>
<dbReference type="Proteomes" id="UP000575983">
    <property type="component" value="Unassembled WGS sequence"/>
</dbReference>
<reference evidence="2 3" key="1">
    <citation type="submission" date="2020-08" db="EMBL/GenBank/DDBJ databases">
        <title>Genomic Encyclopedia of Type Strains, Phase IV (KMG-IV): sequencing the most valuable type-strain genomes for metagenomic binning, comparative biology and taxonomic classification.</title>
        <authorList>
            <person name="Goeker M."/>
        </authorList>
    </citation>
    <scope>NUCLEOTIDE SEQUENCE [LARGE SCALE GENOMIC DNA]</scope>
    <source>
        <strain evidence="2 3">DSM 17992</strain>
    </source>
</reference>
<evidence type="ECO:0000256" key="1">
    <source>
        <dbReference type="SAM" id="MobiDB-lite"/>
    </source>
</evidence>
<dbReference type="InterPro" id="IPR008421">
    <property type="entry name" value="Borrelia_lipoprotein_PFam54/60"/>
</dbReference>
<dbReference type="Gene3D" id="1.10.3160.10">
    <property type="entry name" value="Bbcrasp-1"/>
    <property type="match status" value="1"/>
</dbReference>
<evidence type="ECO:0000313" key="2">
    <source>
        <dbReference type="EMBL" id="MBB6208329.1"/>
    </source>
</evidence>
<organism evidence="2 3">
    <name type="scientific">Borreliella lanei</name>
    <dbReference type="NCBI Taxonomy" id="373540"/>
    <lineage>
        <taxon>Bacteria</taxon>
        <taxon>Pseudomonadati</taxon>
        <taxon>Spirochaetota</taxon>
        <taxon>Spirochaetia</taxon>
        <taxon>Spirochaetales</taxon>
        <taxon>Borreliaceae</taxon>
        <taxon>Borreliella</taxon>
    </lineage>
</organism>
<feature type="region of interest" description="Disordered" evidence="1">
    <location>
        <begin position="78"/>
        <end position="97"/>
    </location>
</feature>
<protein>
    <recommendedName>
        <fullName evidence="4">Lipoprotein</fullName>
    </recommendedName>
</protein>
<keyword evidence="3" id="KW-1185">Reference proteome</keyword>
<feature type="compositionally biased region" description="Polar residues" evidence="1">
    <location>
        <begin position="49"/>
        <end position="60"/>
    </location>
</feature>
<dbReference type="AlphaFoldDB" id="A0A7W9ZE68"/>
<evidence type="ECO:0008006" key="4">
    <source>
        <dbReference type="Google" id="ProtNLM"/>
    </source>
</evidence>
<comment type="caution">
    <text evidence="2">The sequence shown here is derived from an EMBL/GenBank/DDBJ whole genome shotgun (WGS) entry which is preliminary data.</text>
</comment>
<sequence length="307" mass="35706">MTKTKRNTIKLSIIAAILILICISCAVNPFDLKINSYTDLKESSENFKNESGNPKSSNQKSPKETAIAKLKEFGNKLKTQKNEEDNGMAKNPNKDNLTDTLKVYPMYYGKDKTDTEELEKATENTFTVVSAEIQKTEKLQIERIIQSSLNYEKEEINKLKEILETLKGGPEYEDIIRIFLYHKALNIQAQLDKHLKSIQEDNLNTLSEKELKELLINVEFDLMLKEKFKKTLAKTVNEVYPEIKEIEKDYSLKKSKEGLDIKILEENENIIKKYYVTAHIYQNYQIFDYATYDTKSKQNKFNELQVI</sequence>
<feature type="region of interest" description="Disordered" evidence="1">
    <location>
        <begin position="44"/>
        <end position="64"/>
    </location>
</feature>
<gene>
    <name evidence="2" type="ORF">HNQ06_000859</name>
</gene>
<proteinExistence type="predicted"/>
<dbReference type="NCBIfam" id="NF033729">
    <property type="entry name" value="borfam54_2"/>
    <property type="match status" value="1"/>
</dbReference>
<accession>A0A7W9ZE68</accession>